<evidence type="ECO:0000256" key="2">
    <source>
        <dbReference type="ARBA" id="ARBA00022448"/>
    </source>
</evidence>
<keyword evidence="7 10" id="KW-0472">Membrane</keyword>
<sequence length="612" mass="67503">MIRLRYLPVVFVAVLPLCAQQAPQPQTPPAIQPVSTTVVVLGDVEPVSLGESAHTVVTLDASEHPLASQDIEDYLRTDSSVDIQQRAGAGVMADISLRGASFEQTLVLLNGLRMDSVETSHFNLDLPVPLAALGNIDILHGAGSTLYGSDAIGGVVDFTTWEPDVTSLRIRGGAGSYGEDEEGLLGSVVGKRWSEVIAGDRERSTGFIYDRDYRTEDASTETRFKTALGASDLLFAGNDRAYGANQFYGNYNSWERTKGWFAALTQKFDEHTAADVAYRRHSDIYVLLRDDPAYYKNQHIDDGFEGDVRETREIFKNTTLLAGLEETTDQIASTNLGYHGRNSGAGYGEVSWRVPGRWSIEGGLREQIFSGGRAVASPMAAGTFWLPESLKLHGSVEHGFRIPTYLDLYYSDPTTLGDPNLKPESVWNYEGGVDWYPAGRVSATLTAFYSAQKNTVDYTRASPADLWQATNIPSLHFTGIESSLNWRLNGSQQLKLSWTLLKGTQGSLHGLESESVFDYPVNNGRAEWTWSLKHGLLLQSRLGVVERYTQAPAPPQAPYAVWDVSVVREVGRFRPYLQMTNLANTGYQEIANVQMQGRSFVGGIEFVFSHKR</sequence>
<dbReference type="GO" id="GO:0044718">
    <property type="term" value="P:siderophore transmembrane transport"/>
    <property type="evidence" value="ECO:0007669"/>
    <property type="project" value="TreeGrafter"/>
</dbReference>
<comment type="similarity">
    <text evidence="10 11">Belongs to the TonB-dependent receptor family.</text>
</comment>
<reference evidence="15 16" key="1">
    <citation type="submission" date="2020-08" db="EMBL/GenBank/DDBJ databases">
        <title>Genomic Encyclopedia of Type Strains, Phase IV (KMG-V): Genome sequencing to study the core and pangenomes of soil and plant-associated prokaryotes.</title>
        <authorList>
            <person name="Whitman W."/>
        </authorList>
    </citation>
    <scope>NUCLEOTIDE SEQUENCE [LARGE SCALE GENOMIC DNA]</scope>
    <source>
        <strain evidence="15 16">X5P3</strain>
    </source>
</reference>
<evidence type="ECO:0000256" key="7">
    <source>
        <dbReference type="ARBA" id="ARBA00023136"/>
    </source>
</evidence>
<evidence type="ECO:0000256" key="4">
    <source>
        <dbReference type="ARBA" id="ARBA00022692"/>
    </source>
</evidence>
<accession>A0A7W8EAI6</accession>
<evidence type="ECO:0000256" key="1">
    <source>
        <dbReference type="ARBA" id="ARBA00004571"/>
    </source>
</evidence>
<keyword evidence="8 15" id="KW-0675">Receptor</keyword>
<comment type="caution">
    <text evidence="15">The sequence shown here is derived from an EMBL/GenBank/DDBJ whole genome shotgun (WGS) entry which is preliminary data.</text>
</comment>
<name>A0A7W8EAI6_9BACT</name>
<feature type="signal peptide" evidence="12">
    <location>
        <begin position="1"/>
        <end position="21"/>
    </location>
</feature>
<proteinExistence type="inferred from homology"/>
<evidence type="ECO:0000256" key="11">
    <source>
        <dbReference type="RuleBase" id="RU003357"/>
    </source>
</evidence>
<dbReference type="AlphaFoldDB" id="A0A7W8EAI6"/>
<feature type="domain" description="TonB-dependent receptor-like beta-barrel" evidence="13">
    <location>
        <begin position="209"/>
        <end position="566"/>
    </location>
</feature>
<evidence type="ECO:0000256" key="5">
    <source>
        <dbReference type="ARBA" id="ARBA00022729"/>
    </source>
</evidence>
<dbReference type="PANTHER" id="PTHR30069">
    <property type="entry name" value="TONB-DEPENDENT OUTER MEMBRANE RECEPTOR"/>
    <property type="match status" value="1"/>
</dbReference>
<dbReference type="RefSeq" id="WP_184258560.1">
    <property type="nucleotide sequence ID" value="NZ_JACHIO010000018.1"/>
</dbReference>
<gene>
    <name evidence="15" type="ORF">HDF15_004042</name>
</gene>
<dbReference type="Proteomes" id="UP000584867">
    <property type="component" value="Unassembled WGS sequence"/>
</dbReference>
<evidence type="ECO:0000313" key="15">
    <source>
        <dbReference type="EMBL" id="MBB5065673.1"/>
    </source>
</evidence>
<keyword evidence="2 10" id="KW-0813">Transport</keyword>
<keyword evidence="3 10" id="KW-1134">Transmembrane beta strand</keyword>
<feature type="chain" id="PRO_5030995592" evidence="12">
    <location>
        <begin position="22"/>
        <end position="612"/>
    </location>
</feature>
<keyword evidence="6 11" id="KW-0798">TonB box</keyword>
<comment type="subcellular location">
    <subcellularLocation>
        <location evidence="1 10">Cell outer membrane</location>
        <topology evidence="1 10">Multi-pass membrane protein</topology>
    </subcellularLocation>
</comment>
<dbReference type="GO" id="GO:0009279">
    <property type="term" value="C:cell outer membrane"/>
    <property type="evidence" value="ECO:0007669"/>
    <property type="project" value="UniProtKB-SubCell"/>
</dbReference>
<dbReference type="Gene3D" id="2.40.170.20">
    <property type="entry name" value="TonB-dependent receptor, beta-barrel domain"/>
    <property type="match status" value="1"/>
</dbReference>
<evidence type="ECO:0000256" key="8">
    <source>
        <dbReference type="ARBA" id="ARBA00023170"/>
    </source>
</evidence>
<evidence type="ECO:0000259" key="14">
    <source>
        <dbReference type="Pfam" id="PF07715"/>
    </source>
</evidence>
<dbReference type="InterPro" id="IPR000531">
    <property type="entry name" value="Beta-barrel_TonB"/>
</dbReference>
<evidence type="ECO:0000256" key="6">
    <source>
        <dbReference type="ARBA" id="ARBA00023077"/>
    </source>
</evidence>
<dbReference type="Pfam" id="PF00593">
    <property type="entry name" value="TonB_dep_Rec_b-barrel"/>
    <property type="match status" value="1"/>
</dbReference>
<dbReference type="GO" id="GO:0015344">
    <property type="term" value="F:siderophore uptake transmembrane transporter activity"/>
    <property type="evidence" value="ECO:0007669"/>
    <property type="project" value="TreeGrafter"/>
</dbReference>
<feature type="domain" description="TonB-dependent receptor plug" evidence="14">
    <location>
        <begin position="54"/>
        <end position="155"/>
    </location>
</feature>
<evidence type="ECO:0000259" key="13">
    <source>
        <dbReference type="Pfam" id="PF00593"/>
    </source>
</evidence>
<dbReference type="SUPFAM" id="SSF56935">
    <property type="entry name" value="Porins"/>
    <property type="match status" value="1"/>
</dbReference>
<dbReference type="Pfam" id="PF07715">
    <property type="entry name" value="Plug"/>
    <property type="match status" value="1"/>
</dbReference>
<dbReference type="PROSITE" id="PS52016">
    <property type="entry name" value="TONB_DEPENDENT_REC_3"/>
    <property type="match status" value="1"/>
</dbReference>
<organism evidence="15 16">
    <name type="scientific">Granulicella mallensis</name>
    <dbReference type="NCBI Taxonomy" id="940614"/>
    <lineage>
        <taxon>Bacteria</taxon>
        <taxon>Pseudomonadati</taxon>
        <taxon>Acidobacteriota</taxon>
        <taxon>Terriglobia</taxon>
        <taxon>Terriglobales</taxon>
        <taxon>Acidobacteriaceae</taxon>
        <taxon>Granulicella</taxon>
    </lineage>
</organism>
<dbReference type="InterPro" id="IPR012910">
    <property type="entry name" value="Plug_dom"/>
</dbReference>
<protein>
    <submittedName>
        <fullName evidence="15">Iron complex outermembrane receptor protein</fullName>
    </submittedName>
</protein>
<keyword evidence="9 10" id="KW-0998">Cell outer membrane</keyword>
<dbReference type="InterPro" id="IPR037066">
    <property type="entry name" value="Plug_dom_sf"/>
</dbReference>
<dbReference type="PANTHER" id="PTHR30069:SF29">
    <property type="entry name" value="HEMOGLOBIN AND HEMOGLOBIN-HAPTOGLOBIN-BINDING PROTEIN 1-RELATED"/>
    <property type="match status" value="1"/>
</dbReference>
<keyword evidence="4 10" id="KW-0812">Transmembrane</keyword>
<dbReference type="Gene3D" id="2.170.130.10">
    <property type="entry name" value="TonB-dependent receptor, plug domain"/>
    <property type="match status" value="1"/>
</dbReference>
<evidence type="ECO:0000256" key="10">
    <source>
        <dbReference type="PROSITE-ProRule" id="PRU01360"/>
    </source>
</evidence>
<evidence type="ECO:0000256" key="12">
    <source>
        <dbReference type="SAM" id="SignalP"/>
    </source>
</evidence>
<dbReference type="EMBL" id="JACHIO010000018">
    <property type="protein sequence ID" value="MBB5065673.1"/>
    <property type="molecule type" value="Genomic_DNA"/>
</dbReference>
<evidence type="ECO:0000256" key="3">
    <source>
        <dbReference type="ARBA" id="ARBA00022452"/>
    </source>
</evidence>
<keyword evidence="5 12" id="KW-0732">Signal</keyword>
<dbReference type="InterPro" id="IPR036942">
    <property type="entry name" value="Beta-barrel_TonB_sf"/>
</dbReference>
<dbReference type="InterPro" id="IPR039426">
    <property type="entry name" value="TonB-dep_rcpt-like"/>
</dbReference>
<evidence type="ECO:0000256" key="9">
    <source>
        <dbReference type="ARBA" id="ARBA00023237"/>
    </source>
</evidence>
<evidence type="ECO:0000313" key="16">
    <source>
        <dbReference type="Proteomes" id="UP000584867"/>
    </source>
</evidence>